<dbReference type="EMBL" id="RKLN01000002">
    <property type="protein sequence ID" value="RVW04501.1"/>
    <property type="molecule type" value="Genomic_DNA"/>
</dbReference>
<comment type="caution">
    <text evidence="3">The sequence shown here is derived from an EMBL/GenBank/DDBJ whole genome shotgun (WGS) entry which is preliminary data.</text>
</comment>
<evidence type="ECO:0000313" key="4">
    <source>
        <dbReference type="Proteomes" id="UP000284333"/>
    </source>
</evidence>
<name>A0A3S3AH53_9NOCA</name>
<evidence type="ECO:0000259" key="2">
    <source>
        <dbReference type="Pfam" id="PF08327"/>
    </source>
</evidence>
<comment type="similarity">
    <text evidence="1">Belongs to the AHA1 family.</text>
</comment>
<dbReference type="SUPFAM" id="SSF55961">
    <property type="entry name" value="Bet v1-like"/>
    <property type="match status" value="1"/>
</dbReference>
<dbReference type="InterPro" id="IPR013538">
    <property type="entry name" value="ASHA1/2-like_C"/>
</dbReference>
<proteinExistence type="inferred from homology"/>
<dbReference type="Proteomes" id="UP000284333">
    <property type="component" value="Unassembled WGS sequence"/>
</dbReference>
<keyword evidence="4" id="KW-1185">Reference proteome</keyword>
<reference evidence="3 4" key="1">
    <citation type="submission" date="2018-11" db="EMBL/GenBank/DDBJ databases">
        <title>Rhodococcus spongicola sp. nov. and Rhodococcus xishaensis sp. nov. from marine sponges.</title>
        <authorList>
            <person name="Li L."/>
            <person name="Lin H.W."/>
        </authorList>
    </citation>
    <scope>NUCLEOTIDE SEQUENCE [LARGE SCALE GENOMIC DNA]</scope>
    <source>
        <strain evidence="3 4">LHW50502</strain>
    </source>
</reference>
<dbReference type="InterPro" id="IPR023393">
    <property type="entry name" value="START-like_dom_sf"/>
</dbReference>
<dbReference type="Pfam" id="PF08327">
    <property type="entry name" value="AHSA1"/>
    <property type="match status" value="1"/>
</dbReference>
<gene>
    <name evidence="3" type="ORF">EF834_05320</name>
</gene>
<dbReference type="Gene3D" id="3.30.530.20">
    <property type="match status" value="1"/>
</dbReference>
<dbReference type="OrthoDB" id="9803476at2"/>
<evidence type="ECO:0000313" key="3">
    <source>
        <dbReference type="EMBL" id="RVW04501.1"/>
    </source>
</evidence>
<feature type="domain" description="Activator of Hsp90 ATPase homologue 1/2-like C-terminal" evidence="2">
    <location>
        <begin position="19"/>
        <end position="149"/>
    </location>
</feature>
<protein>
    <recommendedName>
        <fullName evidence="2">Activator of Hsp90 ATPase homologue 1/2-like C-terminal domain-containing protein</fullName>
    </recommendedName>
</protein>
<dbReference type="RefSeq" id="WP_127946194.1">
    <property type="nucleotide sequence ID" value="NZ_RKLN01000002.1"/>
</dbReference>
<organism evidence="3 4">
    <name type="scientific">Rhodococcus spongiicola</name>
    <dbReference type="NCBI Taxonomy" id="2487352"/>
    <lineage>
        <taxon>Bacteria</taxon>
        <taxon>Bacillati</taxon>
        <taxon>Actinomycetota</taxon>
        <taxon>Actinomycetes</taxon>
        <taxon>Mycobacteriales</taxon>
        <taxon>Nocardiaceae</taxon>
        <taxon>Rhodococcus</taxon>
    </lineage>
</organism>
<sequence length="149" mass="16131">MSTPTLSHSTVEVARSYPVSPDKIFAAYADVERRASWTAPEGHEVVYTSTSFEVDGVDDFRCGPVGQAELTGRVRYLDIKEGVRLVYSETISLDAEPLAISLVTWSLDPNDDGTEVTVVSQICSFVGDDMIAGTREGHSMALDKLATAL</sequence>
<evidence type="ECO:0000256" key="1">
    <source>
        <dbReference type="ARBA" id="ARBA00006817"/>
    </source>
</evidence>
<accession>A0A3S3AH53</accession>
<dbReference type="AlphaFoldDB" id="A0A3S3AH53"/>